<dbReference type="FunFam" id="3.30.1050.10:FF:000001">
    <property type="entry name" value="Putative Non-specific lipid-transfer protein"/>
    <property type="match status" value="1"/>
</dbReference>
<dbReference type="GO" id="GO:0005829">
    <property type="term" value="C:cytosol"/>
    <property type="evidence" value="ECO:0007669"/>
    <property type="project" value="TreeGrafter"/>
</dbReference>
<evidence type="ECO:0000313" key="3">
    <source>
        <dbReference type="Proteomes" id="UP000054007"/>
    </source>
</evidence>
<organism evidence="2 3">
    <name type="scientific">Cylindrobasidium torrendii FP15055 ss-10</name>
    <dbReference type="NCBI Taxonomy" id="1314674"/>
    <lineage>
        <taxon>Eukaryota</taxon>
        <taxon>Fungi</taxon>
        <taxon>Dikarya</taxon>
        <taxon>Basidiomycota</taxon>
        <taxon>Agaricomycotina</taxon>
        <taxon>Agaricomycetes</taxon>
        <taxon>Agaricomycetidae</taxon>
        <taxon>Agaricales</taxon>
        <taxon>Marasmiineae</taxon>
        <taxon>Physalacriaceae</taxon>
        <taxon>Cylindrobasidium</taxon>
    </lineage>
</organism>
<evidence type="ECO:0000313" key="2">
    <source>
        <dbReference type="EMBL" id="KIY68846.1"/>
    </source>
</evidence>
<proteinExistence type="predicted"/>
<feature type="domain" description="SCP2" evidence="1">
    <location>
        <begin position="26"/>
        <end position="122"/>
    </location>
</feature>
<dbReference type="Gene3D" id="3.30.1050.10">
    <property type="entry name" value="SCP2 sterol-binding domain"/>
    <property type="match status" value="1"/>
</dbReference>
<accession>A0A0D7BGS4</accession>
<dbReference type="InterPro" id="IPR036527">
    <property type="entry name" value="SCP2_sterol-bd_dom_sf"/>
</dbReference>
<dbReference type="AlphaFoldDB" id="A0A0D7BGS4"/>
<dbReference type="PANTHER" id="PTHR10094">
    <property type="entry name" value="STEROL CARRIER PROTEIN 2 SCP-2 FAMILY PROTEIN"/>
    <property type="match status" value="1"/>
</dbReference>
<dbReference type="SUPFAM" id="SSF55718">
    <property type="entry name" value="SCP-like"/>
    <property type="match status" value="1"/>
</dbReference>
<dbReference type="OrthoDB" id="10265837at2759"/>
<dbReference type="PANTHER" id="PTHR10094:SF28">
    <property type="entry name" value="SCP2 DOMAIN-CONTAINING PROTEIN"/>
    <property type="match status" value="1"/>
</dbReference>
<dbReference type="STRING" id="1314674.A0A0D7BGS4"/>
<name>A0A0D7BGS4_9AGAR</name>
<reference evidence="2 3" key="1">
    <citation type="journal article" date="2015" name="Fungal Genet. Biol.">
        <title>Evolution of novel wood decay mechanisms in Agaricales revealed by the genome sequences of Fistulina hepatica and Cylindrobasidium torrendii.</title>
        <authorList>
            <person name="Floudas D."/>
            <person name="Held B.W."/>
            <person name="Riley R."/>
            <person name="Nagy L.G."/>
            <person name="Koehler G."/>
            <person name="Ransdell A.S."/>
            <person name="Younus H."/>
            <person name="Chow J."/>
            <person name="Chiniquy J."/>
            <person name="Lipzen A."/>
            <person name="Tritt A."/>
            <person name="Sun H."/>
            <person name="Haridas S."/>
            <person name="LaButti K."/>
            <person name="Ohm R.A."/>
            <person name="Kues U."/>
            <person name="Blanchette R.A."/>
            <person name="Grigoriev I.V."/>
            <person name="Minto R.E."/>
            <person name="Hibbett D.S."/>
        </authorList>
    </citation>
    <scope>NUCLEOTIDE SEQUENCE [LARGE SCALE GENOMIC DNA]</scope>
    <source>
        <strain evidence="2 3">FP15055 ss-10</strain>
    </source>
</reference>
<gene>
    <name evidence="2" type="ORF">CYLTODRAFT_453199</name>
</gene>
<dbReference type="Proteomes" id="UP000054007">
    <property type="component" value="Unassembled WGS sequence"/>
</dbReference>
<keyword evidence="3" id="KW-1185">Reference proteome</keyword>
<protein>
    <submittedName>
        <fullName evidence="2">Sterol-binding-like protein</fullName>
    </submittedName>
</protein>
<dbReference type="Pfam" id="PF02036">
    <property type="entry name" value="SCP2"/>
    <property type="match status" value="1"/>
</dbReference>
<sequence length="128" mass="13696">MSDLKVDGFKSSEFIAALGITFAALSEKEKKDQINKVKGVFEIKLKNAEGTEETWTIDLKNEGKVTKGASPVGKPNITLTMADETFSDLAAGKTTGQKAFMSGKLKAKGNIMLATKLDGVLKTVKAKL</sequence>
<evidence type="ECO:0000259" key="1">
    <source>
        <dbReference type="Pfam" id="PF02036"/>
    </source>
</evidence>
<dbReference type="InterPro" id="IPR003033">
    <property type="entry name" value="SCP2_sterol-bd_dom"/>
</dbReference>
<dbReference type="EMBL" id="KN880495">
    <property type="protein sequence ID" value="KIY68846.1"/>
    <property type="molecule type" value="Genomic_DNA"/>
</dbReference>